<dbReference type="Proteomes" id="UP000799428">
    <property type="component" value="Unassembled WGS sequence"/>
</dbReference>
<name>A0A6G1KPQ8_9PLEO</name>
<reference evidence="1" key="1">
    <citation type="journal article" date="2020" name="Stud. Mycol.">
        <title>101 Dothideomycetes genomes: a test case for predicting lifestyles and emergence of pathogens.</title>
        <authorList>
            <person name="Haridas S."/>
            <person name="Albert R."/>
            <person name="Binder M."/>
            <person name="Bloem J."/>
            <person name="Labutti K."/>
            <person name="Salamov A."/>
            <person name="Andreopoulos B."/>
            <person name="Baker S."/>
            <person name="Barry K."/>
            <person name="Bills G."/>
            <person name="Bluhm B."/>
            <person name="Cannon C."/>
            <person name="Castanera R."/>
            <person name="Culley D."/>
            <person name="Daum C."/>
            <person name="Ezra D."/>
            <person name="Gonzalez J."/>
            <person name="Henrissat B."/>
            <person name="Kuo A."/>
            <person name="Liang C."/>
            <person name="Lipzen A."/>
            <person name="Lutzoni F."/>
            <person name="Magnuson J."/>
            <person name="Mondo S."/>
            <person name="Nolan M."/>
            <person name="Ohm R."/>
            <person name="Pangilinan J."/>
            <person name="Park H.-J."/>
            <person name="Ramirez L."/>
            <person name="Alfaro M."/>
            <person name="Sun H."/>
            <person name="Tritt A."/>
            <person name="Yoshinaga Y."/>
            <person name="Zwiers L.-H."/>
            <person name="Turgeon B."/>
            <person name="Goodwin S."/>
            <person name="Spatafora J."/>
            <person name="Crous P."/>
            <person name="Grigoriev I."/>
        </authorList>
    </citation>
    <scope>NUCLEOTIDE SEQUENCE</scope>
    <source>
        <strain evidence="1">CBS 279.74</strain>
    </source>
</reference>
<dbReference type="AlphaFoldDB" id="A0A6G1KPQ8"/>
<evidence type="ECO:0000313" key="2">
    <source>
        <dbReference type="Proteomes" id="UP000799428"/>
    </source>
</evidence>
<protein>
    <submittedName>
        <fullName evidence="1">Uncharacterized protein</fullName>
    </submittedName>
</protein>
<dbReference type="EMBL" id="MU005764">
    <property type="protein sequence ID" value="KAF2714829.1"/>
    <property type="molecule type" value="Genomic_DNA"/>
</dbReference>
<keyword evidence="2" id="KW-1185">Reference proteome</keyword>
<gene>
    <name evidence="1" type="ORF">K504DRAFT_457026</name>
</gene>
<sequence length="161" mass="18562">MDGHARTRRDFAFDFHRDAATPLNEHNDDGHGRLLWPRRTRQAHSLNVLLQLLGVAEQRGRRMRSDFPFYSFADPDHRHDYNIQRTFLLSRRTREASSFSLHIAPSASGTVDAYGMLLLSPELPHRSLTNTPGPQRIVNSEAFWLLHICPIGEFFPLPCFL</sequence>
<organism evidence="1 2">
    <name type="scientific">Pleomassaria siparia CBS 279.74</name>
    <dbReference type="NCBI Taxonomy" id="1314801"/>
    <lineage>
        <taxon>Eukaryota</taxon>
        <taxon>Fungi</taxon>
        <taxon>Dikarya</taxon>
        <taxon>Ascomycota</taxon>
        <taxon>Pezizomycotina</taxon>
        <taxon>Dothideomycetes</taxon>
        <taxon>Pleosporomycetidae</taxon>
        <taxon>Pleosporales</taxon>
        <taxon>Pleomassariaceae</taxon>
        <taxon>Pleomassaria</taxon>
    </lineage>
</organism>
<evidence type="ECO:0000313" key="1">
    <source>
        <dbReference type="EMBL" id="KAF2714829.1"/>
    </source>
</evidence>
<proteinExistence type="predicted"/>
<accession>A0A6G1KPQ8</accession>